<dbReference type="EMBL" id="CAJJDN010000050">
    <property type="protein sequence ID" value="CAD8086512.1"/>
    <property type="molecule type" value="Genomic_DNA"/>
</dbReference>
<dbReference type="AlphaFoldDB" id="A0A8S1N3J3"/>
<sequence>MHKMKYNLIKGVKVVLKCPNNFALIGNKLKRLYKHTVEESQIL</sequence>
<proteinExistence type="predicted"/>
<dbReference type="Proteomes" id="UP000692954">
    <property type="component" value="Unassembled WGS sequence"/>
</dbReference>
<reference evidence="1" key="1">
    <citation type="submission" date="2021-01" db="EMBL/GenBank/DDBJ databases">
        <authorList>
            <consortium name="Genoscope - CEA"/>
            <person name="William W."/>
        </authorList>
    </citation>
    <scope>NUCLEOTIDE SEQUENCE</scope>
</reference>
<accession>A0A8S1N3J3</accession>
<keyword evidence="2" id="KW-1185">Reference proteome</keyword>
<organism evidence="1 2">
    <name type="scientific">Paramecium sonneborni</name>
    <dbReference type="NCBI Taxonomy" id="65129"/>
    <lineage>
        <taxon>Eukaryota</taxon>
        <taxon>Sar</taxon>
        <taxon>Alveolata</taxon>
        <taxon>Ciliophora</taxon>
        <taxon>Intramacronucleata</taxon>
        <taxon>Oligohymenophorea</taxon>
        <taxon>Peniculida</taxon>
        <taxon>Parameciidae</taxon>
        <taxon>Paramecium</taxon>
    </lineage>
</organism>
<protein>
    <submittedName>
        <fullName evidence="1">Uncharacterized protein</fullName>
    </submittedName>
</protein>
<comment type="caution">
    <text evidence="1">The sequence shown here is derived from an EMBL/GenBank/DDBJ whole genome shotgun (WGS) entry which is preliminary data.</text>
</comment>
<evidence type="ECO:0000313" key="2">
    <source>
        <dbReference type="Proteomes" id="UP000692954"/>
    </source>
</evidence>
<evidence type="ECO:0000313" key="1">
    <source>
        <dbReference type="EMBL" id="CAD8086512.1"/>
    </source>
</evidence>
<gene>
    <name evidence="1" type="ORF">PSON_ATCC_30995.1.T0500028</name>
</gene>
<name>A0A8S1N3J3_9CILI</name>